<feature type="region of interest" description="Disordered" evidence="1">
    <location>
        <begin position="390"/>
        <end position="429"/>
    </location>
</feature>
<feature type="transmembrane region" description="Helical" evidence="2">
    <location>
        <begin position="709"/>
        <end position="733"/>
    </location>
</feature>
<keyword evidence="2" id="KW-1133">Transmembrane helix</keyword>
<feature type="compositionally biased region" description="Basic and acidic residues" evidence="1">
    <location>
        <begin position="958"/>
        <end position="967"/>
    </location>
</feature>
<feature type="compositionally biased region" description="Low complexity" evidence="1">
    <location>
        <begin position="1745"/>
        <end position="1765"/>
    </location>
</feature>
<feature type="compositionally biased region" description="Basic and acidic residues" evidence="1">
    <location>
        <begin position="2313"/>
        <end position="2330"/>
    </location>
</feature>
<feature type="region of interest" description="Disordered" evidence="1">
    <location>
        <begin position="895"/>
        <end position="987"/>
    </location>
</feature>
<feature type="region of interest" description="Disordered" evidence="1">
    <location>
        <begin position="1334"/>
        <end position="1470"/>
    </location>
</feature>
<evidence type="ECO:0000256" key="1">
    <source>
        <dbReference type="SAM" id="MobiDB-lite"/>
    </source>
</evidence>
<reference evidence="3 4" key="1">
    <citation type="journal article" date="2017" name="Int. J. Parasitol.">
        <title>The genome of the protozoan parasite Cystoisospora suis and a reverse vaccinology approach to identify vaccine candidates.</title>
        <authorList>
            <person name="Palmieri N."/>
            <person name="Shrestha A."/>
            <person name="Ruttkowski B."/>
            <person name="Beck T."/>
            <person name="Vogl C."/>
            <person name="Tomley F."/>
            <person name="Blake D.P."/>
            <person name="Joachim A."/>
        </authorList>
    </citation>
    <scope>NUCLEOTIDE SEQUENCE [LARGE SCALE GENOMIC DNA]</scope>
    <source>
        <strain evidence="3 4">Wien I</strain>
    </source>
</reference>
<feature type="compositionally biased region" description="Basic and acidic residues" evidence="1">
    <location>
        <begin position="1375"/>
        <end position="1404"/>
    </location>
</feature>
<feature type="compositionally biased region" description="Low complexity" evidence="1">
    <location>
        <begin position="2507"/>
        <end position="2521"/>
    </location>
</feature>
<feature type="region of interest" description="Disordered" evidence="1">
    <location>
        <begin position="2862"/>
        <end position="3014"/>
    </location>
</feature>
<keyword evidence="2 3" id="KW-0812">Transmembrane</keyword>
<dbReference type="EMBL" id="MIGC01001221">
    <property type="protein sequence ID" value="PHJ23278.1"/>
    <property type="molecule type" value="Genomic_DNA"/>
</dbReference>
<feature type="compositionally biased region" description="Basic and acidic residues" evidence="1">
    <location>
        <begin position="3001"/>
        <end position="3010"/>
    </location>
</feature>
<name>A0A2C6L6E1_9APIC</name>
<feature type="compositionally biased region" description="Basic and acidic residues" evidence="1">
    <location>
        <begin position="1898"/>
        <end position="1912"/>
    </location>
</feature>
<feature type="region of interest" description="Disordered" evidence="1">
    <location>
        <begin position="1997"/>
        <end position="2090"/>
    </location>
</feature>
<feature type="compositionally biased region" description="Polar residues" evidence="1">
    <location>
        <begin position="251"/>
        <end position="263"/>
    </location>
</feature>
<evidence type="ECO:0000256" key="2">
    <source>
        <dbReference type="SAM" id="Phobius"/>
    </source>
</evidence>
<feature type="transmembrane region" description="Helical" evidence="2">
    <location>
        <begin position="774"/>
        <end position="790"/>
    </location>
</feature>
<feature type="region of interest" description="Disordered" evidence="1">
    <location>
        <begin position="141"/>
        <end position="188"/>
    </location>
</feature>
<feature type="compositionally biased region" description="Basic and acidic residues" evidence="1">
    <location>
        <begin position="152"/>
        <end position="169"/>
    </location>
</feature>
<protein>
    <submittedName>
        <fullName evidence="3">Transmembrane protein</fullName>
    </submittedName>
</protein>
<keyword evidence="4" id="KW-1185">Reference proteome</keyword>
<feature type="compositionally biased region" description="Low complexity" evidence="1">
    <location>
        <begin position="934"/>
        <end position="953"/>
    </location>
</feature>
<feature type="region of interest" description="Disordered" evidence="1">
    <location>
        <begin position="3228"/>
        <end position="3255"/>
    </location>
</feature>
<proteinExistence type="predicted"/>
<feature type="compositionally biased region" description="Low complexity" evidence="1">
    <location>
        <begin position="909"/>
        <end position="924"/>
    </location>
</feature>
<feature type="transmembrane region" description="Helical" evidence="2">
    <location>
        <begin position="1038"/>
        <end position="1055"/>
    </location>
</feature>
<feature type="compositionally biased region" description="Low complexity" evidence="1">
    <location>
        <begin position="2053"/>
        <end position="2068"/>
    </location>
</feature>
<feature type="region of interest" description="Disordered" evidence="1">
    <location>
        <begin position="13"/>
        <end position="61"/>
    </location>
</feature>
<comment type="caution">
    <text evidence="3">The sequence shown here is derived from an EMBL/GenBank/DDBJ whole genome shotgun (WGS) entry which is preliminary data.</text>
</comment>
<dbReference type="Proteomes" id="UP000221165">
    <property type="component" value="Unassembled WGS sequence"/>
</dbReference>
<organism evidence="3 4">
    <name type="scientific">Cystoisospora suis</name>
    <dbReference type="NCBI Taxonomy" id="483139"/>
    <lineage>
        <taxon>Eukaryota</taxon>
        <taxon>Sar</taxon>
        <taxon>Alveolata</taxon>
        <taxon>Apicomplexa</taxon>
        <taxon>Conoidasida</taxon>
        <taxon>Coccidia</taxon>
        <taxon>Eucoccidiorida</taxon>
        <taxon>Eimeriorina</taxon>
        <taxon>Sarcocystidae</taxon>
        <taxon>Cystoisospora</taxon>
    </lineage>
</organism>
<feature type="compositionally biased region" description="Low complexity" evidence="1">
    <location>
        <begin position="44"/>
        <end position="53"/>
    </location>
</feature>
<feature type="compositionally biased region" description="Basic and acidic residues" evidence="1">
    <location>
        <begin position="2281"/>
        <end position="2291"/>
    </location>
</feature>
<accession>A0A2C6L6E1</accession>
<keyword evidence="2" id="KW-0472">Membrane</keyword>
<feature type="compositionally biased region" description="Polar residues" evidence="1">
    <location>
        <begin position="2603"/>
        <end position="2614"/>
    </location>
</feature>
<feature type="region of interest" description="Disordered" evidence="1">
    <location>
        <begin position="2816"/>
        <end position="2840"/>
    </location>
</feature>
<feature type="compositionally biased region" description="Polar residues" evidence="1">
    <location>
        <begin position="2988"/>
        <end position="3000"/>
    </location>
</feature>
<evidence type="ECO:0000313" key="4">
    <source>
        <dbReference type="Proteomes" id="UP000221165"/>
    </source>
</evidence>
<feature type="region of interest" description="Disordered" evidence="1">
    <location>
        <begin position="2669"/>
        <end position="2711"/>
    </location>
</feature>
<feature type="compositionally biased region" description="Polar residues" evidence="1">
    <location>
        <begin position="2185"/>
        <end position="2198"/>
    </location>
</feature>
<feature type="compositionally biased region" description="Low complexity" evidence="1">
    <location>
        <begin position="2202"/>
        <end position="2218"/>
    </location>
</feature>
<feature type="non-terminal residue" evidence="3">
    <location>
        <position position="3344"/>
    </location>
</feature>
<gene>
    <name evidence="3" type="ORF">CSUI_002871</name>
</gene>
<feature type="compositionally biased region" description="Polar residues" evidence="1">
    <location>
        <begin position="13"/>
        <end position="22"/>
    </location>
</feature>
<feature type="compositionally biased region" description="Polar residues" evidence="1">
    <location>
        <begin position="2033"/>
        <end position="2052"/>
    </location>
</feature>
<feature type="compositionally biased region" description="Basic and acidic residues" evidence="1">
    <location>
        <begin position="2922"/>
        <end position="2931"/>
    </location>
</feature>
<feature type="region of interest" description="Disordered" evidence="1">
    <location>
        <begin position="1077"/>
        <end position="1108"/>
    </location>
</feature>
<dbReference type="VEuPathDB" id="ToxoDB:CSUI_002871"/>
<feature type="region of interest" description="Disordered" evidence="1">
    <location>
        <begin position="2266"/>
        <end position="2626"/>
    </location>
</feature>
<feature type="compositionally biased region" description="Low complexity" evidence="1">
    <location>
        <begin position="2885"/>
        <end position="2911"/>
    </location>
</feature>
<feature type="region of interest" description="Disordered" evidence="1">
    <location>
        <begin position="2146"/>
        <end position="2218"/>
    </location>
</feature>
<feature type="compositionally biased region" description="Low complexity" evidence="1">
    <location>
        <begin position="409"/>
        <end position="419"/>
    </location>
</feature>
<feature type="compositionally biased region" description="Polar residues" evidence="1">
    <location>
        <begin position="2559"/>
        <end position="2570"/>
    </location>
</feature>
<evidence type="ECO:0000313" key="3">
    <source>
        <dbReference type="EMBL" id="PHJ23278.1"/>
    </source>
</evidence>
<dbReference type="RefSeq" id="XP_067924954.1">
    <property type="nucleotide sequence ID" value="XM_068063070.1"/>
</dbReference>
<feature type="compositionally biased region" description="Basic and acidic residues" evidence="1">
    <location>
        <begin position="2383"/>
        <end position="2422"/>
    </location>
</feature>
<feature type="region of interest" description="Disordered" evidence="1">
    <location>
        <begin position="1745"/>
        <end position="1773"/>
    </location>
</feature>
<dbReference type="OrthoDB" id="332507at2759"/>
<feature type="compositionally biased region" description="Polar residues" evidence="1">
    <location>
        <begin position="1439"/>
        <end position="1460"/>
    </location>
</feature>
<feature type="compositionally biased region" description="Basic and acidic residues" evidence="1">
    <location>
        <begin position="1416"/>
        <end position="1428"/>
    </location>
</feature>
<feature type="transmembrane region" description="Helical" evidence="2">
    <location>
        <begin position="745"/>
        <end position="762"/>
    </location>
</feature>
<feature type="compositionally biased region" description="Low complexity" evidence="1">
    <location>
        <begin position="2962"/>
        <end position="2987"/>
    </location>
</feature>
<dbReference type="GeneID" id="94426281"/>
<feature type="non-terminal residue" evidence="3">
    <location>
        <position position="1"/>
    </location>
</feature>
<feature type="compositionally biased region" description="Gly residues" evidence="1">
    <location>
        <begin position="2693"/>
        <end position="2702"/>
    </location>
</feature>
<sequence length="3344" mass="354889">GLSSDGFFVPVSTVRTRSQHGSNPAVGGSHNARKQCRGGGGNSNNGQKGSGSSVHAPSGVSGASEAAAKIALEQKHRLSHLPVHLHAAHCILGLTGVPATAAAVDEAYCRQLVLVGDPPAVTQGGGSNLCSGTKCKTAPAPHDGINSGVTNSREEADSDVPRGMEEGVSRIRGSSLTEKRGGQEEGCPFGEKVNSFSSLLEGLPVSPTMSKSPFRHEDDSLLSGSFGSVVRGSWRREYVFKRVVGDIVEGSSLTGGSSYTPSSDGGGKPSWGSGTQQLALPRYEDFCDLLGVLHRARTAAQLFLALNRYPGAAGSVTHPASSSISSATANPTTSVTSEVVGAKAKTLEGGIRNHVSSEGGCPDLWSSCLFVPGPSPFSFAINKRSGGGKAGAEVTSFRGQETVVEEVEGGSSPGSSTGSSEERGSRSSMPAAVLQLSGAAVTSTYLQRRREDAQLIVQAFLVAFVFTRMRLQAAIGKFVTRKEGLCTSKQANQLQEMFRLSSDWIRTGGGGGKLATSLLTAQEDRSKYTCLGPPAELPRCLEYEFSAHPVAVAVREKLFLLLRLLLLDSSPAGVFERWKGRTHQGEELDSEPVEDVRKTRFDMLRQPWMFDRGYSILADLGNGSTVLHFAARFGCIEALSIVSFEVAPTTWWKCMLKKNNDGDLPVDVALRWHPIGGEVAEAFADASKRAKEVEAYRLYLNKRKCGFGAFAKAIFFALFAAFVPTSILSIPFFFTFFGEGVADTFALRVSVALLLFIGEFIVRQTGLGERCFSFYAGLAVGAGFSLVQIFSDLTHDILIEGIYMESAVRVCLLVLFFHYAATPSSVSRIGDCITEVFVVLWRSLRRVGRACGLGRLLSPLRGWSRLFLEASPQPPAAPEVLGQYSCHLTVHQHNRGSGFGQHSGGGGVTSSRGSSLSAISPSGHGDVRGGGSGAASRPGSSANQVFSSTTSSVSGGGEGRHPREDSRNISSVGGSKHEPRGRKVGSKKDLSKLTSWLSISMRPFGHLASRTKSFLIMLSAAIQHCFDIRYTIRVIATAFLLMGLTSSMIAGWWLVTDDFTYAVFSWSSTPTGEDSLSSSYYQHRHPDPRVVQTPPGPVPRQRGTGPEGYSFHSRPAAGLPPHRVPNSVLENGSVHTFVGGTGGGYLRSYPDRSAQISEVRVHDAAATQNMWSAPGLPGTSETGKDDTYRHFPPSLGFSVLGHHDWDDGDIFTSLPSSALELCQAGPLESTAVAYNLSFKEAVAETFSGSEGSGAQVGGASGLSSAVAESVLMMLSRSPVISESLKETFRHHSFDNGTYGEVCRVWRSTKLREAYKLLDVHFPMAGDQQVVEDAVDVTERDEDRAKEAPHQGSGNAAQSARAPAGPEESSDGGEVTPRDSEDSAGARDPWREEGGEQSEKGEVEGKAGAPSLFSGVSEKEGRSLPEAKKGTNGTAPEPLSPSSYSTVFHTNTRPSSDSSQSDRLHHRACPRGRCRAQRVSANSFGHGFARQQAEDEQERELCRWTSHRVGTRGETELEWTGDADGGTAVPSLQLMAYCIKRLENGLRKKAGLPQVDDERFYEAVRSRLVEALLQLDISAVSEEDFVSILFPLICMGCTEFDDVTGACIGHDREAQRRRQQQAMHCARRVHAWHLQRVITGVNEEDQGENSRLEGGCTTTDVEAASERNSPSGRTVKANFEIATGYNYFQLYRPLRGFWSRVRQNSSASSAGREENRKMAQRVERAAALLWPLGSPAARRVLGLSASVSGAGAPSPAGAEGSEASSGFRSGDRSIQGLRSDVATGECSKRYSIHMEGAPSPYPVDKKPSEASTGAAVAALCSFMDQTDTVDTEPEPCPECAQQILRLQQLREGMRCYRQLLLRVLARRRRTGYSTPPPASTSVGLGGAESLRSAVGVEGEEGKNLQEGREESRTDNSFTSRELHDDRVSGQGDPQVEQGGNAPFTRADSIFGSRGVEGLEEKPEEALLQGLLSIQRGGLLRSVKRILFYGTLRQNERIKQGHGTTADQRGGEGASGRRGNDTVGGARSPTDRKQANTSRRSCQNYHSDSWSANQAGGTAAKSSKKAGGSSQHIGHRDNGPGALPGGKLPHNQKEGVKRYRWYTVLIGIVLGIAGSAVAWLVYQCWVEHCAEWYSQQLQQEESNLSLRLNEPNKKGHPTGVKGGGNKCAGKKSAAVPSVGQHPRKPQNAHQNSSSLPTPVSSPIAVCSAPSSPAGPPGASVAASATALSRPTASAGEHGLFVCSANASHAASGIVTAAKEKLNAANLGCRGGGAGTGKTQSEPPELKGEEEKADSGAGVGVAPQLGGDKQALPDLRQPEEREEGSRGATERGAAHGRLGVKKDRRDTSAHTSETTVIDNGEDATDALRNSLKSSDTKLVANLASARKRDKEEECEGRTGKSEDRLTHTFGDEWSESGRHGEEGKRLTGARVSTALRSGSSLEGEGSSKEAQTGPPLRVEIGTNRRAVDAPAAEGDDKEESLSLAGAASAEEEWEFVVSGKPKRQHEKKTSVSSPTAAVSTAQASRRSSLVAMQSAPAGASKKPTPTSAQRSGEKGTPMEMTKVQQGRPYQTTRRLTKPQHPVLLDKAGHVRTGPLRKQAEHFLGSYRSSSNNFTQPGTEPGKDRVPGCASVPASDAALGKGGKSAWTVCADHRAKYSASGHAHSQVAVRGAHPLKSSLDEGINPKWEGGEERPGSSRGGGYGGTQTSGRDRGVVLSPRSLDDSQQVEQLQKLLAALRALNASYDLAKCQLPHWALDCLDEEDALQLRDKHGWRIVPRHKEKGDKQNSGLFSDDGHVLSVPKHIVQRLLEHQGRAVEAQRRAAAAVGEAGREETATGTGYGDGRGLGDGFSGVLETQFFKGVCKGLSSSQTEEEGKGDPNRGGGLLETSKGSPLSRSASSSSQGQGTVTSSPSQTLSAAVGARVDGYGDKERKNEAVPLPYTPEGDSRRGTGASVLSTSGGGGGSQASRSSSVCGQRRARTRSSAGASLGSVENSTKGQGNETKLSGEHRDTLDHQQSQGQDMVLEACASILSAKPDFLSRSLSSEAQTCLPAVEAERDNRKYARASFESNLKGSTVDGIVGVSRGFAGGTLVAPGTDNGHEYQLHQVTALNLVADTGFAKPNREVTGSSSIWMERAGNHFCEDSVAKVAAGSHAGSSIPPSLARLFLHPSPRLAPENDEAAPCGGRKTTVFDSIGPPPGLGAVSENQQFSPSSAPASSFLSRSGSYPCAIQSQEQDASGAIRPSQPLSIFPPRTDGSCRPRGDSVYSDFFSKGGGGDQSGDVSPSQEIRTEERPLFPLAAKIPMPSDAARVSSSFIPDDLKPAHELLAAALLQRPQNTADGGEQGWL</sequence>
<feature type="region of interest" description="Disordered" evidence="1">
    <location>
        <begin position="251"/>
        <end position="273"/>
    </location>
</feature>
<feature type="compositionally biased region" description="Basic and acidic residues" evidence="1">
    <location>
        <begin position="1336"/>
        <end position="1348"/>
    </location>
</feature>
<feature type="compositionally biased region" description="Gly residues" evidence="1">
    <location>
        <begin position="897"/>
        <end position="908"/>
    </location>
</feature>
<feature type="region of interest" description="Disordered" evidence="1">
    <location>
        <begin position="1892"/>
        <end position="1946"/>
    </location>
</feature>